<protein>
    <submittedName>
        <fullName evidence="1">Phosphoribosylamine--glycine ligase</fullName>
    </submittedName>
</protein>
<comment type="caution">
    <text evidence="1">The sequence shown here is derived from an EMBL/GenBank/DDBJ whole genome shotgun (WGS) entry which is preliminary data.</text>
</comment>
<dbReference type="EMBL" id="JBHSWW010000251">
    <property type="protein sequence ID" value="MFC6754376.1"/>
    <property type="molecule type" value="Genomic_DNA"/>
</dbReference>
<organism evidence="1 2">
    <name type="scientific">Halorubrum tibetense</name>
    <dbReference type="NCBI Taxonomy" id="175631"/>
    <lineage>
        <taxon>Archaea</taxon>
        <taxon>Methanobacteriati</taxon>
        <taxon>Methanobacteriota</taxon>
        <taxon>Stenosarchaea group</taxon>
        <taxon>Halobacteria</taxon>
        <taxon>Halobacteriales</taxon>
        <taxon>Haloferacaceae</taxon>
        <taxon>Halorubrum</taxon>
    </lineage>
</organism>
<name>A0ABD5SCT0_9EURY</name>
<proteinExistence type="predicted"/>
<accession>A0ABD5SCT0</accession>
<evidence type="ECO:0000313" key="1">
    <source>
        <dbReference type="EMBL" id="MFC6754376.1"/>
    </source>
</evidence>
<gene>
    <name evidence="1" type="ORF">ACFQEU_13040</name>
</gene>
<keyword evidence="2" id="KW-1185">Reference proteome</keyword>
<dbReference type="GO" id="GO:0016874">
    <property type="term" value="F:ligase activity"/>
    <property type="evidence" value="ECO:0007669"/>
    <property type="project" value="UniProtKB-KW"/>
</dbReference>
<keyword evidence="1" id="KW-0436">Ligase</keyword>
<evidence type="ECO:0000313" key="2">
    <source>
        <dbReference type="Proteomes" id="UP001596442"/>
    </source>
</evidence>
<sequence length="46" mass="4943">GDSIAAAEAQAEAALSAAGDRVRIRHDIGTSDLLDRRIEHMNELRA</sequence>
<reference evidence="1 2" key="1">
    <citation type="journal article" date="2019" name="Int. J. Syst. Evol. Microbiol.">
        <title>The Global Catalogue of Microorganisms (GCM) 10K type strain sequencing project: providing services to taxonomists for standard genome sequencing and annotation.</title>
        <authorList>
            <consortium name="The Broad Institute Genomics Platform"/>
            <consortium name="The Broad Institute Genome Sequencing Center for Infectious Disease"/>
            <person name="Wu L."/>
            <person name="Ma J."/>
        </authorList>
    </citation>
    <scope>NUCLEOTIDE SEQUENCE [LARGE SCALE GENOMIC DNA]</scope>
    <source>
        <strain evidence="1 2">CGMCC 1.3239</strain>
    </source>
</reference>
<dbReference type="AlphaFoldDB" id="A0ABD5SCT0"/>
<feature type="non-terminal residue" evidence="1">
    <location>
        <position position="1"/>
    </location>
</feature>
<dbReference type="Proteomes" id="UP001596442">
    <property type="component" value="Unassembled WGS sequence"/>
</dbReference>